<dbReference type="Proteomes" id="UP001583280">
    <property type="component" value="Unassembled WGS sequence"/>
</dbReference>
<feature type="region of interest" description="Disordered" evidence="1">
    <location>
        <begin position="68"/>
        <end position="151"/>
    </location>
</feature>
<proteinExistence type="predicted"/>
<reference evidence="2 3" key="1">
    <citation type="journal article" date="2024" name="IMA Fungus">
        <title>IMA Genome - F19 : A genome assembly and annotation guide to empower mycologists, including annotated draft genome sequences of Ceratocystis pirilliformis, Diaporthe australafricana, Fusarium ophioides, Paecilomyces lecythidis, and Sporothrix stenoceras.</title>
        <authorList>
            <person name="Aylward J."/>
            <person name="Wilson A.M."/>
            <person name="Visagie C.M."/>
            <person name="Spraker J."/>
            <person name="Barnes I."/>
            <person name="Buitendag C."/>
            <person name="Ceriani C."/>
            <person name="Del Mar Angel L."/>
            <person name="du Plessis D."/>
            <person name="Fuchs T."/>
            <person name="Gasser K."/>
            <person name="Kramer D."/>
            <person name="Li W."/>
            <person name="Munsamy K."/>
            <person name="Piso A."/>
            <person name="Price J.L."/>
            <person name="Sonnekus B."/>
            <person name="Thomas C."/>
            <person name="van der Nest A."/>
            <person name="van Dijk A."/>
            <person name="van Heerden A."/>
            <person name="van Vuuren N."/>
            <person name="Yilmaz N."/>
            <person name="Duong T.A."/>
            <person name="van der Merwe N.A."/>
            <person name="Wingfield M.J."/>
            <person name="Wingfield B.D."/>
        </authorList>
    </citation>
    <scope>NUCLEOTIDE SEQUENCE [LARGE SCALE GENOMIC DNA]</scope>
    <source>
        <strain evidence="2 3">CMW 12675</strain>
    </source>
</reference>
<name>A0ABR3YSK9_9PEZI</name>
<protein>
    <submittedName>
        <fullName evidence="2">Uncharacterized protein</fullName>
    </submittedName>
</protein>
<organism evidence="2 3">
    <name type="scientific">Ceratocystis pirilliformis</name>
    <dbReference type="NCBI Taxonomy" id="259994"/>
    <lineage>
        <taxon>Eukaryota</taxon>
        <taxon>Fungi</taxon>
        <taxon>Dikarya</taxon>
        <taxon>Ascomycota</taxon>
        <taxon>Pezizomycotina</taxon>
        <taxon>Sordariomycetes</taxon>
        <taxon>Hypocreomycetidae</taxon>
        <taxon>Microascales</taxon>
        <taxon>Ceratocystidaceae</taxon>
        <taxon>Ceratocystis</taxon>
    </lineage>
</organism>
<evidence type="ECO:0000313" key="3">
    <source>
        <dbReference type="Proteomes" id="UP001583280"/>
    </source>
</evidence>
<keyword evidence="3" id="KW-1185">Reference proteome</keyword>
<feature type="compositionally biased region" description="Basic and acidic residues" evidence="1">
    <location>
        <begin position="68"/>
        <end position="83"/>
    </location>
</feature>
<feature type="compositionally biased region" description="Polar residues" evidence="1">
    <location>
        <begin position="134"/>
        <end position="151"/>
    </location>
</feature>
<gene>
    <name evidence="2" type="ORF">Cpir12675_005024</name>
</gene>
<dbReference type="EMBL" id="JAWDJO010000157">
    <property type="protein sequence ID" value="KAL1891339.1"/>
    <property type="molecule type" value="Genomic_DNA"/>
</dbReference>
<feature type="compositionally biased region" description="Basic and acidic residues" evidence="1">
    <location>
        <begin position="96"/>
        <end position="107"/>
    </location>
</feature>
<feature type="compositionally biased region" description="Polar residues" evidence="1">
    <location>
        <begin position="110"/>
        <end position="119"/>
    </location>
</feature>
<feature type="compositionally biased region" description="Basic residues" evidence="1">
    <location>
        <begin position="84"/>
        <end position="95"/>
    </location>
</feature>
<comment type="caution">
    <text evidence="2">The sequence shown here is derived from an EMBL/GenBank/DDBJ whole genome shotgun (WGS) entry which is preliminary data.</text>
</comment>
<feature type="region of interest" description="Disordered" evidence="1">
    <location>
        <begin position="169"/>
        <end position="218"/>
    </location>
</feature>
<evidence type="ECO:0000256" key="1">
    <source>
        <dbReference type="SAM" id="MobiDB-lite"/>
    </source>
</evidence>
<feature type="compositionally biased region" description="Polar residues" evidence="1">
    <location>
        <begin position="170"/>
        <end position="218"/>
    </location>
</feature>
<evidence type="ECO:0000313" key="2">
    <source>
        <dbReference type="EMBL" id="KAL1891339.1"/>
    </source>
</evidence>
<accession>A0ABR3YSK9</accession>
<sequence>MGLKNQLQSPRSSRYLLYIPTDSEYSRLVSSKPTKAELEKILHDARVLDRPGGGRRRVKRFFLLENRSDTDDGHNTFRSEPVIRSRHASRHASRHVSRENRVTDLDRNIPSCSNSSNRLPSRKSSEKVPGEETPASQSPALGDSHAQSMPLQTSRLNPEATEFQPMALPITSTPSVNSNALDDTSVNLRDSSHSQSNFASGPSRTGNTSDASSCTAASPSQHIFCDGTNEGPSPRVSPTFNYNSRVTSGQLPVPIIPFGLTPQFPNSMPPFQVPHDSAHLSFQTA</sequence>